<gene>
    <name evidence="5" type="ORF">UFOPK1493_00827</name>
</gene>
<protein>
    <submittedName>
        <fullName evidence="5">Unannotated protein</fullName>
    </submittedName>
</protein>
<dbReference type="Gene3D" id="3.30.2020.30">
    <property type="match status" value="1"/>
</dbReference>
<evidence type="ECO:0000313" key="5">
    <source>
        <dbReference type="EMBL" id="CAB4547956.1"/>
    </source>
</evidence>
<reference evidence="5" key="1">
    <citation type="submission" date="2020-05" db="EMBL/GenBank/DDBJ databases">
        <authorList>
            <person name="Chiriac C."/>
            <person name="Salcher M."/>
            <person name="Ghai R."/>
            <person name="Kavagutti S V."/>
        </authorList>
    </citation>
    <scope>NUCLEOTIDE SEQUENCE</scope>
</reference>
<name>A0A6J6C9J8_9ZZZZ</name>
<keyword evidence="1" id="KW-0479">Metal-binding</keyword>
<evidence type="ECO:0000259" key="4">
    <source>
        <dbReference type="Pfam" id="PF06155"/>
    </source>
</evidence>
<dbReference type="AlphaFoldDB" id="A0A6J6C9J8"/>
<dbReference type="InterPro" id="IPR010376">
    <property type="entry name" value="GBBH-like_N"/>
</dbReference>
<feature type="region of interest" description="Disordered" evidence="3">
    <location>
        <begin position="109"/>
        <end position="133"/>
    </location>
</feature>
<dbReference type="EMBL" id="CAEZSR010000019">
    <property type="protein sequence ID" value="CAB4547956.1"/>
    <property type="molecule type" value="Genomic_DNA"/>
</dbReference>
<evidence type="ECO:0000256" key="2">
    <source>
        <dbReference type="ARBA" id="ARBA00023004"/>
    </source>
</evidence>
<dbReference type="PANTHER" id="PTHR35303">
    <property type="entry name" value="OS02G0197800 PROTEIN"/>
    <property type="match status" value="1"/>
</dbReference>
<keyword evidence="2" id="KW-0408">Iron</keyword>
<feature type="domain" description="Gamma-butyrobetaine hydroxylase-like N-terminal" evidence="4">
    <location>
        <begin position="18"/>
        <end position="99"/>
    </location>
</feature>
<dbReference type="Pfam" id="PF06155">
    <property type="entry name" value="GBBH-like_N"/>
    <property type="match status" value="1"/>
</dbReference>
<evidence type="ECO:0000256" key="1">
    <source>
        <dbReference type="ARBA" id="ARBA00022723"/>
    </source>
</evidence>
<accession>A0A6J6C9J8</accession>
<organism evidence="5">
    <name type="scientific">freshwater metagenome</name>
    <dbReference type="NCBI Taxonomy" id="449393"/>
    <lineage>
        <taxon>unclassified sequences</taxon>
        <taxon>metagenomes</taxon>
        <taxon>ecological metagenomes</taxon>
    </lineage>
</organism>
<dbReference type="GO" id="GO:0046872">
    <property type="term" value="F:metal ion binding"/>
    <property type="evidence" value="ECO:0007669"/>
    <property type="project" value="UniProtKB-KW"/>
</dbReference>
<sequence length="133" mass="14249">MPEPSPATTPADIDIVRDRALTVTFEDGAVAVFEVRALRAACPCASCRGWRERGEDAWPRPGMPDTVQISHAELTGAWGLSIDWSDGHSTGIYAWSVLRDWWDRGLAGGLVTDPTPSTEPAGGVGESATGDRR</sequence>
<evidence type="ECO:0000256" key="3">
    <source>
        <dbReference type="SAM" id="MobiDB-lite"/>
    </source>
</evidence>
<proteinExistence type="predicted"/>
<dbReference type="InterPro" id="IPR038492">
    <property type="entry name" value="GBBH-like_N_sf"/>
</dbReference>